<dbReference type="STRING" id="205917.A0A4Y9YVG4"/>
<keyword evidence="6" id="KW-0564">Palmitate</keyword>
<keyword evidence="10" id="KW-0175">Coiled coil</keyword>
<dbReference type="InterPro" id="IPR045848">
    <property type="entry name" value="R-SNARE_YKT6"/>
</dbReference>
<dbReference type="GO" id="GO:0005484">
    <property type="term" value="F:SNAP receptor activity"/>
    <property type="evidence" value="ECO:0007669"/>
    <property type="project" value="TreeGrafter"/>
</dbReference>
<dbReference type="SUPFAM" id="SSF58038">
    <property type="entry name" value="SNARE fusion complex"/>
    <property type="match status" value="1"/>
</dbReference>
<keyword evidence="8" id="KW-0636">Prenylation</keyword>
<reference evidence="13 14" key="1">
    <citation type="submission" date="2019-02" db="EMBL/GenBank/DDBJ databases">
        <title>Genome sequencing of the rare red list fungi Dentipellis fragilis.</title>
        <authorList>
            <person name="Buettner E."/>
            <person name="Kellner H."/>
        </authorList>
    </citation>
    <scope>NUCLEOTIDE SEQUENCE [LARGE SCALE GENOMIC DNA]</scope>
    <source>
        <strain evidence="13 14">DSM 105465</strain>
    </source>
</reference>
<organism evidence="13 14">
    <name type="scientific">Dentipellis fragilis</name>
    <dbReference type="NCBI Taxonomy" id="205917"/>
    <lineage>
        <taxon>Eukaryota</taxon>
        <taxon>Fungi</taxon>
        <taxon>Dikarya</taxon>
        <taxon>Basidiomycota</taxon>
        <taxon>Agaricomycotina</taxon>
        <taxon>Agaricomycetes</taxon>
        <taxon>Russulales</taxon>
        <taxon>Hericiaceae</taxon>
        <taxon>Dentipellis</taxon>
    </lineage>
</organism>
<evidence type="ECO:0000256" key="7">
    <source>
        <dbReference type="ARBA" id="ARBA00023288"/>
    </source>
</evidence>
<dbReference type="CDD" id="cd15867">
    <property type="entry name" value="R-SNARE_YKT6"/>
    <property type="match status" value="1"/>
</dbReference>
<dbReference type="PANTHER" id="PTHR45806:SF1">
    <property type="entry name" value="SYNAPTOBREVIN HOMOLOG YKT6"/>
    <property type="match status" value="1"/>
</dbReference>
<dbReference type="EMBL" id="SEOQ01000314">
    <property type="protein sequence ID" value="TFY65718.1"/>
    <property type="molecule type" value="Genomic_DNA"/>
</dbReference>
<evidence type="ECO:0000256" key="4">
    <source>
        <dbReference type="ARBA" id="ARBA00022481"/>
    </source>
</evidence>
<feature type="domain" description="V-SNARE coiled-coil homology" evidence="12">
    <location>
        <begin position="139"/>
        <end position="194"/>
    </location>
</feature>
<keyword evidence="4" id="KW-0488">Methylation</keyword>
<dbReference type="SMART" id="SM01270">
    <property type="entry name" value="Longin"/>
    <property type="match status" value="1"/>
</dbReference>
<evidence type="ECO:0000256" key="2">
    <source>
        <dbReference type="ARBA" id="ARBA00008025"/>
    </source>
</evidence>
<name>A0A4Y9YVG4_9AGAM</name>
<dbReference type="PROSITE" id="PS00417">
    <property type="entry name" value="SYNAPTOBREVIN"/>
    <property type="match status" value="1"/>
</dbReference>
<dbReference type="Pfam" id="PF00957">
    <property type="entry name" value="Synaptobrevin"/>
    <property type="match status" value="1"/>
</dbReference>
<dbReference type="GO" id="GO:0006888">
    <property type="term" value="P:endoplasmic reticulum to Golgi vesicle-mediated transport"/>
    <property type="evidence" value="ECO:0007669"/>
    <property type="project" value="TreeGrafter"/>
</dbReference>
<dbReference type="InterPro" id="IPR011012">
    <property type="entry name" value="Longin-like_dom_sf"/>
</dbReference>
<sequence length="256" mass="28357">MKIFSVAVVLAPPGSPCAILSQATDLSSFSFYQRGSVGEFLTFFTKTVSERTPQGQRQSVQENNYTAHVYNRGGAEQLSAVIITDQEYPVRPAFSLLTKVLDDFTAKVPQSSFSNPAAISFPEIQVYIQKYQDPRQADNIMRVQAELDETKIVLHKTIESVLQRGEKLDNLVERSEALSAQSKMFYKTAKKVWSMFAVISTPAPNCHTFSSKTLAAPSCKPTSLHSPAAIDLRHTLSVDVRPLTRSVTQPQRPTVS</sequence>
<proteinExistence type="inferred from homology"/>
<dbReference type="PROSITE" id="PS50892">
    <property type="entry name" value="V_SNARE"/>
    <property type="match status" value="1"/>
</dbReference>
<evidence type="ECO:0000256" key="3">
    <source>
        <dbReference type="ARBA" id="ARBA00022475"/>
    </source>
</evidence>
<keyword evidence="14" id="KW-1185">Reference proteome</keyword>
<dbReference type="InterPro" id="IPR001388">
    <property type="entry name" value="Synaptobrevin-like"/>
</dbReference>
<evidence type="ECO:0000259" key="12">
    <source>
        <dbReference type="PROSITE" id="PS50892"/>
    </source>
</evidence>
<comment type="subcellular location">
    <subcellularLocation>
        <location evidence="1">Cell membrane</location>
        <topology evidence="1">Lipid-anchor</topology>
        <orientation evidence="1">Cytoplasmic side</orientation>
    </subcellularLocation>
</comment>
<evidence type="ECO:0000259" key="11">
    <source>
        <dbReference type="PROSITE" id="PS50859"/>
    </source>
</evidence>
<protein>
    <recommendedName>
        <fullName evidence="9">Synaptobrevin homolog YKT6</fullName>
    </recommendedName>
</protein>
<dbReference type="GO" id="GO:0005794">
    <property type="term" value="C:Golgi apparatus"/>
    <property type="evidence" value="ECO:0007669"/>
    <property type="project" value="TreeGrafter"/>
</dbReference>
<dbReference type="Gene3D" id="1.20.5.110">
    <property type="match status" value="1"/>
</dbReference>
<evidence type="ECO:0000256" key="9">
    <source>
        <dbReference type="ARBA" id="ARBA00026133"/>
    </source>
</evidence>
<comment type="caution">
    <text evidence="13">The sequence shown here is derived from an EMBL/GenBank/DDBJ whole genome shotgun (WGS) entry which is preliminary data.</text>
</comment>
<evidence type="ECO:0000256" key="5">
    <source>
        <dbReference type="ARBA" id="ARBA00023136"/>
    </source>
</evidence>
<dbReference type="OrthoDB" id="27923at2759"/>
<evidence type="ECO:0000256" key="8">
    <source>
        <dbReference type="ARBA" id="ARBA00023289"/>
    </source>
</evidence>
<accession>A0A4Y9YVG4</accession>
<dbReference type="CDD" id="cd14824">
    <property type="entry name" value="Longin"/>
    <property type="match status" value="1"/>
</dbReference>
<keyword evidence="3" id="KW-1003">Cell membrane</keyword>
<keyword evidence="5" id="KW-0472">Membrane</keyword>
<dbReference type="InterPro" id="IPR042855">
    <property type="entry name" value="V_SNARE_CC"/>
</dbReference>
<comment type="similarity">
    <text evidence="2">Belongs to the synaptobrevin family.</text>
</comment>
<dbReference type="SUPFAM" id="SSF64356">
    <property type="entry name" value="SNARE-like"/>
    <property type="match status" value="1"/>
</dbReference>
<dbReference type="Gene3D" id="3.30.450.50">
    <property type="entry name" value="Longin domain"/>
    <property type="match status" value="1"/>
</dbReference>
<dbReference type="PRINTS" id="PR00219">
    <property type="entry name" value="SYNAPTOBREVN"/>
</dbReference>
<evidence type="ECO:0000313" key="14">
    <source>
        <dbReference type="Proteomes" id="UP000298327"/>
    </source>
</evidence>
<dbReference type="PANTHER" id="PTHR45806">
    <property type="entry name" value="SYNAPTOBREVIN HOMOLOG YKT6"/>
    <property type="match status" value="1"/>
</dbReference>
<dbReference type="PROSITE" id="PS50859">
    <property type="entry name" value="LONGIN"/>
    <property type="match status" value="1"/>
</dbReference>
<dbReference type="Pfam" id="PF13774">
    <property type="entry name" value="Longin"/>
    <property type="match status" value="1"/>
</dbReference>
<evidence type="ECO:0000256" key="1">
    <source>
        <dbReference type="ARBA" id="ARBA00004342"/>
    </source>
</evidence>
<dbReference type="Proteomes" id="UP000298327">
    <property type="component" value="Unassembled WGS sequence"/>
</dbReference>
<dbReference type="GO" id="GO:0005886">
    <property type="term" value="C:plasma membrane"/>
    <property type="evidence" value="ECO:0007669"/>
    <property type="project" value="UniProtKB-SubCell"/>
</dbReference>
<dbReference type="AlphaFoldDB" id="A0A4Y9YVG4"/>
<keyword evidence="7" id="KW-0449">Lipoprotein</keyword>
<dbReference type="InterPro" id="IPR010908">
    <property type="entry name" value="Longin_dom"/>
</dbReference>
<evidence type="ECO:0000313" key="13">
    <source>
        <dbReference type="EMBL" id="TFY65718.1"/>
    </source>
</evidence>
<evidence type="ECO:0000256" key="10">
    <source>
        <dbReference type="PROSITE-ProRule" id="PRU00290"/>
    </source>
</evidence>
<gene>
    <name evidence="13" type="ORF">EVG20_g5369</name>
</gene>
<feature type="domain" description="Longin" evidence="11">
    <location>
        <begin position="9"/>
        <end position="128"/>
    </location>
</feature>
<evidence type="ECO:0000256" key="6">
    <source>
        <dbReference type="ARBA" id="ARBA00023139"/>
    </source>
</evidence>